<reference evidence="6 7" key="1">
    <citation type="journal article" date="2018" name="Nat. Genet.">
        <title>The Rosa genome provides new insights in the design of modern roses.</title>
        <authorList>
            <person name="Bendahmane M."/>
        </authorList>
    </citation>
    <scope>NUCLEOTIDE SEQUENCE [LARGE SCALE GENOMIC DNA]</scope>
    <source>
        <strain evidence="7">cv. Old Blush</strain>
    </source>
</reference>
<dbReference type="Gramene" id="PRQ33791">
    <property type="protein sequence ID" value="PRQ33791"/>
    <property type="gene ID" value="RchiOBHm_Chr5g0061541"/>
</dbReference>
<dbReference type="InterPro" id="IPR002963">
    <property type="entry name" value="Expansin"/>
</dbReference>
<dbReference type="GO" id="GO:0009664">
    <property type="term" value="P:plant-type cell wall organization"/>
    <property type="evidence" value="ECO:0007669"/>
    <property type="project" value="InterPro"/>
</dbReference>
<dbReference type="InterPro" id="IPR009009">
    <property type="entry name" value="RlpA-like_DPBB"/>
</dbReference>
<comment type="subcellular location">
    <subcellularLocation>
        <location evidence="4">Secreted</location>
        <location evidence="4">Cell wall</location>
    </subcellularLocation>
    <subcellularLocation>
        <location evidence="4">Membrane</location>
        <topology evidence="4">Peripheral membrane protein</topology>
    </subcellularLocation>
</comment>
<feature type="signal peptide" evidence="4">
    <location>
        <begin position="1"/>
        <end position="22"/>
    </location>
</feature>
<dbReference type="PANTHER" id="PTHR31867">
    <property type="entry name" value="EXPANSIN-A15"/>
    <property type="match status" value="1"/>
</dbReference>
<dbReference type="PROSITE" id="PS50842">
    <property type="entry name" value="EXPANSIN_EG45"/>
    <property type="match status" value="1"/>
</dbReference>
<dbReference type="OMA" id="GACFAIM"/>
<keyword evidence="4" id="KW-0134">Cell wall</keyword>
<dbReference type="AlphaFoldDB" id="A0A2P6QHZ2"/>
<dbReference type="GO" id="GO:0005576">
    <property type="term" value="C:extracellular region"/>
    <property type="evidence" value="ECO:0007669"/>
    <property type="project" value="InterPro"/>
</dbReference>
<dbReference type="SMART" id="SM00837">
    <property type="entry name" value="DPBB_1"/>
    <property type="match status" value="1"/>
</dbReference>
<dbReference type="PRINTS" id="PR01225">
    <property type="entry name" value="EXPANSNFAMLY"/>
</dbReference>
<dbReference type="EMBL" id="PDCK01000043">
    <property type="protein sequence ID" value="PRQ33791.1"/>
    <property type="molecule type" value="Genomic_DNA"/>
</dbReference>
<keyword evidence="1 4" id="KW-0964">Secreted</keyword>
<feature type="chain" id="PRO_5015216113" description="Expansin" evidence="4">
    <location>
        <begin position="23"/>
        <end position="165"/>
    </location>
</feature>
<protein>
    <recommendedName>
        <fullName evidence="4">Expansin</fullName>
    </recommendedName>
</protein>
<dbReference type="STRING" id="74649.A0A2P6QHZ2"/>
<proteinExistence type="inferred from homology"/>
<comment type="caution">
    <text evidence="6">The sequence shown here is derived from an EMBL/GenBank/DDBJ whole genome shotgun (WGS) entry which is preliminary data.</text>
</comment>
<dbReference type="Proteomes" id="UP000238479">
    <property type="component" value="Chromosome 5"/>
</dbReference>
<dbReference type="Gene3D" id="2.40.40.10">
    <property type="entry name" value="RlpA-like domain"/>
    <property type="match status" value="1"/>
</dbReference>
<gene>
    <name evidence="6" type="ORF">RchiOBHm_Chr5g0061541</name>
</gene>
<dbReference type="SUPFAM" id="SSF50685">
    <property type="entry name" value="Barwin-like endoglucanases"/>
    <property type="match status" value="1"/>
</dbReference>
<feature type="domain" description="Expansin-like EG45" evidence="5">
    <location>
        <begin position="31"/>
        <end position="144"/>
    </location>
</feature>
<keyword evidence="3 4" id="KW-0961">Cell wall biogenesis/degradation</keyword>
<name>A0A2P6QHZ2_ROSCH</name>
<evidence type="ECO:0000313" key="6">
    <source>
        <dbReference type="EMBL" id="PRQ33791.1"/>
    </source>
</evidence>
<dbReference type="GO" id="GO:0016020">
    <property type="term" value="C:membrane"/>
    <property type="evidence" value="ECO:0007669"/>
    <property type="project" value="UniProtKB-SubCell"/>
</dbReference>
<dbReference type="PRINTS" id="PR01226">
    <property type="entry name" value="EXPANSIN"/>
</dbReference>
<evidence type="ECO:0000259" key="5">
    <source>
        <dbReference type="PROSITE" id="PS50842"/>
    </source>
</evidence>
<organism evidence="6 7">
    <name type="scientific">Rosa chinensis</name>
    <name type="common">China rose</name>
    <dbReference type="NCBI Taxonomy" id="74649"/>
    <lineage>
        <taxon>Eukaryota</taxon>
        <taxon>Viridiplantae</taxon>
        <taxon>Streptophyta</taxon>
        <taxon>Embryophyta</taxon>
        <taxon>Tracheophyta</taxon>
        <taxon>Spermatophyta</taxon>
        <taxon>Magnoliopsida</taxon>
        <taxon>eudicotyledons</taxon>
        <taxon>Gunneridae</taxon>
        <taxon>Pentapetalae</taxon>
        <taxon>rosids</taxon>
        <taxon>fabids</taxon>
        <taxon>Rosales</taxon>
        <taxon>Rosaceae</taxon>
        <taxon>Rosoideae</taxon>
        <taxon>Rosoideae incertae sedis</taxon>
        <taxon>Rosa</taxon>
    </lineage>
</organism>
<dbReference type="Pfam" id="PF03330">
    <property type="entry name" value="DPBB_1"/>
    <property type="match status" value="1"/>
</dbReference>
<accession>A0A2P6QHZ2</accession>
<dbReference type="InterPro" id="IPR007118">
    <property type="entry name" value="Expan_Lol_pI"/>
</dbReference>
<evidence type="ECO:0000313" key="7">
    <source>
        <dbReference type="Proteomes" id="UP000238479"/>
    </source>
</evidence>
<comment type="similarity">
    <text evidence="4">Belongs to the expansin family. Expansin A subfamily.</text>
</comment>
<evidence type="ECO:0000256" key="4">
    <source>
        <dbReference type="RuleBase" id="RU365023"/>
    </source>
</evidence>
<evidence type="ECO:0000256" key="3">
    <source>
        <dbReference type="ARBA" id="ARBA00023316"/>
    </source>
</evidence>
<keyword evidence="7" id="KW-1185">Reference proteome</keyword>
<evidence type="ECO:0000256" key="2">
    <source>
        <dbReference type="ARBA" id="ARBA00022729"/>
    </source>
</evidence>
<dbReference type="InterPro" id="IPR036908">
    <property type="entry name" value="RlpA-like_sf"/>
</dbReference>
<evidence type="ECO:0000256" key="1">
    <source>
        <dbReference type="ARBA" id="ARBA00022525"/>
    </source>
</evidence>
<dbReference type="InterPro" id="IPR007112">
    <property type="entry name" value="Expansin/allergen_DPBB_dom"/>
</dbReference>
<sequence length="165" mass="18184">MVKYLLTTASVFISLLVPGMRGDDMTTWFTGAHASLGNVDMVSNKREYNLQTAALSKALFNDGLACGACFAIMCVDDTKGCKPSAGSAVVTATDYCPRIYTRPPDGTNNWCNPPLKHFKLSMPMFTRIAEEKVGVVPVVYRRVPYSRVLRREGLSSNYSRESTLI</sequence>
<keyword evidence="2 4" id="KW-0732">Signal</keyword>
<comment type="function">
    <text evidence="4">Causes loosening and extension of plant cell walls by disrupting non-covalent bonding between cellulose microfibrils and matrix glucans. No enzymatic activity has been found.</text>
</comment>